<comment type="caution">
    <text evidence="1">The sequence shown here is derived from an EMBL/GenBank/DDBJ whole genome shotgun (WGS) entry which is preliminary data.</text>
</comment>
<accession>A0ACB4UNX6</accession>
<protein>
    <submittedName>
        <fullName evidence="1">Uncharacterized protein</fullName>
    </submittedName>
</protein>
<evidence type="ECO:0000313" key="2">
    <source>
        <dbReference type="Proteomes" id="UP000053711"/>
    </source>
</evidence>
<organism evidence="1 2">
    <name type="scientific">Cutibacterium granulosum TM11</name>
    <dbReference type="NCBI Taxonomy" id="1292373"/>
    <lineage>
        <taxon>Bacteria</taxon>
        <taxon>Bacillati</taxon>
        <taxon>Actinomycetota</taxon>
        <taxon>Actinomycetes</taxon>
        <taxon>Propionibacteriales</taxon>
        <taxon>Propionibacteriaceae</taxon>
        <taxon>Cutibacterium</taxon>
    </lineage>
</organism>
<gene>
    <name evidence="1" type="ORF">H640_04663</name>
</gene>
<sequence>MGKTMMRWVTGGLAAVMAAGGLVVPAWADDDDVKQIPTASADQWHPGWCAKGEEGYSVLIDFAALNPKDRGDLAPTASKLTDAHAKDGWLVRCHKGLEPIKTVEGDSPENWRYPVYWAAAVGIPGMVNTHRKDTEWQHRFLGITPWYGMTSNDERIDTGTLAVVPDKNGTLPSWPENAKRGHDYPGKPNSNYYGMIQKPVKGMAVAVTAFPFGYKNTVNEYFAGDDPNRSEHRPQYGEAPAPTPEPTVSPTPTAGPTADPTLTPLPTPDPEPSETTDPTPEPEQIPTASTDQWHSGWCAKDEEGYSVLIDMAALDPKDRRDLNPATTTYTDAHVKDGWLVRCHKGLEPVKYAKGHDFNFEMEPANWAASVGIPGTVDPNGWASFLGINLYSDKTSSGDGITASGVTVVPGKDGKLPGWPEKVHDNEDYPGKPADAGWRPLPEKPVKGMAVAIALYPDGHADDPNPDSPNREFYFAGDNPNRPEHRPQYADAPAPTPTPEPTPTVVPTPTVSPTPTASPTGTPTPTGTVTPTLTPLPTPDTKPSRTTTPAPNASVNPPDSTVRPVDGRDGRGDAEIPAVPGPDGGSLAAPALPATGA</sequence>
<proteinExistence type="predicted"/>
<keyword evidence="2" id="KW-1185">Reference proteome</keyword>
<name>A0ACB4UNX6_9ACTN</name>
<dbReference type="Proteomes" id="UP000053711">
    <property type="component" value="Unassembled WGS sequence"/>
</dbReference>
<reference evidence="1 2" key="1">
    <citation type="journal article" date="2013" name="BMC Genomics">
        <title>Comparative genomics reveals distinct host-interacting traits of three major human-associated propionibacteria.</title>
        <authorList>
            <person name="Mak T.N."/>
            <person name="Schmid M."/>
            <person name="Brzuszkiewicz E."/>
            <person name="Zeng G."/>
            <person name="Meyer R."/>
            <person name="Sfanos K.S."/>
            <person name="Brinkmann V."/>
            <person name="Meyer T.F."/>
            <person name="Bruggemann H."/>
        </authorList>
    </citation>
    <scope>NUCLEOTIDE SEQUENCE [LARGE SCALE GENOMIC DNA]</scope>
    <source>
        <strain evidence="1 2">TM11</strain>
    </source>
</reference>
<evidence type="ECO:0000313" key="1">
    <source>
        <dbReference type="EMBL" id="ERF66516.1"/>
    </source>
</evidence>
<dbReference type="EMBL" id="AOST01000045">
    <property type="protein sequence ID" value="ERF66516.1"/>
    <property type="molecule type" value="Genomic_DNA"/>
</dbReference>